<comment type="subcellular location">
    <subcellularLocation>
        <location evidence="1">Nucleus</location>
    </subcellularLocation>
</comment>
<keyword evidence="8" id="KW-0418">Kinase</keyword>
<evidence type="ECO:0000256" key="4">
    <source>
        <dbReference type="ARBA" id="ARBA00022527"/>
    </source>
</evidence>
<dbReference type="GO" id="GO:0005524">
    <property type="term" value="F:ATP binding"/>
    <property type="evidence" value="ECO:0007669"/>
    <property type="project" value="UniProtKB-UniRule"/>
</dbReference>
<gene>
    <name evidence="20" type="ORF">EGW08_019051</name>
</gene>
<comment type="similarity">
    <text evidence="16">Belongs to the protein kinase superfamily. CMGC Ser/Thr protein kinase family. HIPK subfamily.</text>
</comment>
<feature type="compositionally biased region" description="Low complexity" evidence="18">
    <location>
        <begin position="1306"/>
        <end position="1315"/>
    </location>
</feature>
<dbReference type="FunFam" id="1.10.510.10:FF:000029">
    <property type="entry name" value="Homeodomain-interacting protein kinase 2 isoform 1"/>
    <property type="match status" value="1"/>
</dbReference>
<organism evidence="20 21">
    <name type="scientific">Elysia chlorotica</name>
    <name type="common">Eastern emerald elysia</name>
    <name type="synonym">Sea slug</name>
    <dbReference type="NCBI Taxonomy" id="188477"/>
    <lineage>
        <taxon>Eukaryota</taxon>
        <taxon>Metazoa</taxon>
        <taxon>Spiralia</taxon>
        <taxon>Lophotrochozoa</taxon>
        <taxon>Mollusca</taxon>
        <taxon>Gastropoda</taxon>
        <taxon>Heterobranchia</taxon>
        <taxon>Euthyneura</taxon>
        <taxon>Panpulmonata</taxon>
        <taxon>Sacoglossa</taxon>
        <taxon>Placobranchoidea</taxon>
        <taxon>Plakobranchidae</taxon>
        <taxon>Elysia</taxon>
    </lineage>
</organism>
<evidence type="ECO:0000256" key="9">
    <source>
        <dbReference type="ARBA" id="ARBA00022840"/>
    </source>
</evidence>
<keyword evidence="7 17" id="KW-0547">Nucleotide-binding</keyword>
<dbReference type="PROSITE" id="PS00107">
    <property type="entry name" value="PROTEIN_KINASE_ATP"/>
    <property type="match status" value="1"/>
</dbReference>
<evidence type="ECO:0000256" key="2">
    <source>
        <dbReference type="ARBA" id="ARBA00012513"/>
    </source>
</evidence>
<feature type="region of interest" description="Disordered" evidence="18">
    <location>
        <begin position="1028"/>
        <end position="1124"/>
    </location>
</feature>
<evidence type="ECO:0000256" key="15">
    <source>
        <dbReference type="ARBA" id="ARBA00048679"/>
    </source>
</evidence>
<dbReference type="SUPFAM" id="SSF56112">
    <property type="entry name" value="Protein kinase-like (PK-like)"/>
    <property type="match status" value="1"/>
</dbReference>
<dbReference type="SMART" id="SM00220">
    <property type="entry name" value="S_TKc"/>
    <property type="match status" value="1"/>
</dbReference>
<dbReference type="InterPro" id="IPR011009">
    <property type="entry name" value="Kinase-like_dom_sf"/>
</dbReference>
<feature type="compositionally biased region" description="Polar residues" evidence="18">
    <location>
        <begin position="898"/>
        <end position="909"/>
    </location>
</feature>
<feature type="region of interest" description="Disordered" evidence="18">
    <location>
        <begin position="232"/>
        <end position="270"/>
    </location>
</feature>
<dbReference type="PANTHER" id="PTHR24058">
    <property type="entry name" value="DUAL SPECIFICITY PROTEIN KINASE"/>
    <property type="match status" value="1"/>
</dbReference>
<keyword evidence="11" id="KW-0805">Transcription regulation</keyword>
<dbReference type="PROSITE" id="PS00108">
    <property type="entry name" value="PROTEIN_KINASE_ST"/>
    <property type="match status" value="1"/>
</dbReference>
<comment type="catalytic activity">
    <reaction evidence="14">
        <text>L-threonyl-[protein] + ATP = O-phospho-L-threonyl-[protein] + ADP + H(+)</text>
        <dbReference type="Rhea" id="RHEA:46608"/>
        <dbReference type="Rhea" id="RHEA-COMP:11060"/>
        <dbReference type="Rhea" id="RHEA-COMP:11605"/>
        <dbReference type="ChEBI" id="CHEBI:15378"/>
        <dbReference type="ChEBI" id="CHEBI:30013"/>
        <dbReference type="ChEBI" id="CHEBI:30616"/>
        <dbReference type="ChEBI" id="CHEBI:61977"/>
        <dbReference type="ChEBI" id="CHEBI:456216"/>
        <dbReference type="EC" id="2.7.11.1"/>
    </reaction>
</comment>
<comment type="catalytic activity">
    <reaction evidence="15">
        <text>L-seryl-[protein] + ATP = O-phospho-L-seryl-[protein] + ADP + H(+)</text>
        <dbReference type="Rhea" id="RHEA:17989"/>
        <dbReference type="Rhea" id="RHEA-COMP:9863"/>
        <dbReference type="Rhea" id="RHEA-COMP:11604"/>
        <dbReference type="ChEBI" id="CHEBI:15378"/>
        <dbReference type="ChEBI" id="CHEBI:29999"/>
        <dbReference type="ChEBI" id="CHEBI:30616"/>
        <dbReference type="ChEBI" id="CHEBI:83421"/>
        <dbReference type="ChEBI" id="CHEBI:456216"/>
        <dbReference type="EC" id="2.7.11.1"/>
    </reaction>
</comment>
<dbReference type="Gene3D" id="3.30.200.20">
    <property type="entry name" value="Phosphorylase Kinase, domain 1"/>
    <property type="match status" value="1"/>
</dbReference>
<feature type="compositionally biased region" description="Low complexity" evidence="18">
    <location>
        <begin position="239"/>
        <end position="252"/>
    </location>
</feature>
<reference evidence="20 21" key="1">
    <citation type="submission" date="2019-01" db="EMBL/GenBank/DDBJ databases">
        <title>A draft genome assembly of the solar-powered sea slug Elysia chlorotica.</title>
        <authorList>
            <person name="Cai H."/>
            <person name="Li Q."/>
            <person name="Fang X."/>
            <person name="Li J."/>
            <person name="Curtis N.E."/>
            <person name="Altenburger A."/>
            <person name="Shibata T."/>
            <person name="Feng M."/>
            <person name="Maeda T."/>
            <person name="Schwartz J.A."/>
            <person name="Shigenobu S."/>
            <person name="Lundholm N."/>
            <person name="Nishiyama T."/>
            <person name="Yang H."/>
            <person name="Hasebe M."/>
            <person name="Li S."/>
            <person name="Pierce S.K."/>
            <person name="Wang J."/>
        </authorList>
    </citation>
    <scope>NUCLEOTIDE SEQUENCE [LARGE SCALE GENOMIC DNA]</scope>
    <source>
        <strain evidence="20">EC2010</strain>
        <tissue evidence="20">Whole organism of an adult</tissue>
    </source>
</reference>
<dbReference type="EC" id="2.7.11.1" evidence="2"/>
<dbReference type="CDD" id="cd14211">
    <property type="entry name" value="STKc_HIPK"/>
    <property type="match status" value="1"/>
</dbReference>
<keyword evidence="6" id="KW-0808">Transferase</keyword>
<evidence type="ECO:0000256" key="14">
    <source>
        <dbReference type="ARBA" id="ARBA00047899"/>
    </source>
</evidence>
<evidence type="ECO:0000256" key="12">
    <source>
        <dbReference type="ARBA" id="ARBA00023163"/>
    </source>
</evidence>
<feature type="region of interest" description="Disordered" evidence="18">
    <location>
        <begin position="1378"/>
        <end position="1398"/>
    </location>
</feature>
<feature type="binding site" evidence="17">
    <location>
        <position position="319"/>
    </location>
    <ligand>
        <name>ATP</name>
        <dbReference type="ChEBI" id="CHEBI:30616"/>
    </ligand>
</feature>
<dbReference type="InterPro" id="IPR008271">
    <property type="entry name" value="Ser/Thr_kinase_AS"/>
</dbReference>
<keyword evidence="4" id="KW-0723">Serine/threonine-protein kinase</keyword>
<sequence length="1564" mass="170007">MQDTLPNYAKLSAFNNIKKLKVQSLPAEQHVVSSRQLASPFLTSQSQTTRDSKAFSSENAFSSLSSFQDFSLQPNQEDYEALLSQIAGTSRHGFNGVSSPHATLTFVSSRGPTVSNVAQKGQKSHPPYANLLPQHNHLPNIRGLKRKNPDDSCTVLVGATKPTAALSSSSISCNNQHKLHFTNGNTILAASTSNNSSRHRSVAVVGSNNTNRLRTQQHHPANPMQLTEVHAISSEDESSTAATTGTTATTTSQHKSKGGGAAVNNTSSANSEGDYQLVQHEVLYSQTAAYEVLEFLGRGTFGQVCKCWKHHSNEIYAIKILKNHPSYARQGQIEVGILSRLAQESADDYNFVRAYECFQHKNHTCLVFEMLEQNLYDFLKQNKFQPLPLKYIRPITYQVLHALGKLKELGLIHADLKPENIMLVDPVRFPYRVKVIDFGSASHVSKAVCSTYLQSRYYRAPEILLGLPFCEAIDMWSLGCVIAELFLGWPLYPGSSEYDQIRYISQTQGLPAEHMLSSATKTARFFVRDNTDGSYPFWRLKSPEEHELETKIKSKEARKYIFNCLEDISLINVPTDMEGGELPVEKLDRKDFVDLLKKMLTLDQDRRIVPREAIAHKFVSLDRLKDYPHTVIYKASLNAMDIAYKRPHRMMETSVMHSVVPSSSGNFTLTFNNNQINNQINALHSQMASSSSHSQSATDLQYLQYSLPSGPYLSYQATPVGGHLDQRVAAAAAAAQRSSGQFARSEAFRQSLCMPSLVVPANLPGLNSPVRPSAVSMVTQPATLQIQPQLISQTSQLTPVTMVEAARPVIMANAHANWAAAASSRPLVMGAWPSALAAASASQRVPPHLQDSLGPPESWRQPIMVGTDAFDTTPTAVLPLGSSSQPWNIGMVPTSYSLTTRHSSAQSSKRSTRYRQPKEIPSTQLSPVKKRVKESTPPPLHQHHQHPQAGQTQLASDEAAAILHLAGAADWPSVTSSSVMSSHLRGVEHLLPVSSSSHQHPQHFPPSILTAAGSSSIDHAQRQPFIVIRDTPSPVPSVITISSESEDETADGQGKSRRGGGSRHRHHHSHQASQHPLEQLRVLPQQDGGYLDLRSGPRDASDSQLALRGRSGRPEESLKTGPSFLSASFSDSALVQTFVEDSYLTPAECHDSDTEDILAHGGGGGSNLFATPAQTAAAGVAPFLPASPSSIGGASSSSSSNLSASRRRAQQHHMLQQQQQLYHFNPSNIKHELVDRFPVSQSIFTPQSFGGASSMAIVQPGDIISSSAAFMPRSSLVATTTTASSVSSGGKQHAKVSPYISKQELQAQQQQQQQQESMQRRHNRSLSNRSPKLEKMGHCGHSSLFDLELSSAAAQGKLAYVSPTVRALPTATAAKLQQHQAAGNASSSASGLQHPHPRSVRLCVQQGAPSMSQLSPVQLGQPTVLLNAASQVDVHGDYRRMAPLHSSPLHQYLLPAHQHQQMALPSSASISQFGAFSPSVAPPPAHQSPRQLQYSSHPLPAHMHPALAAYPAQIHPHYAAAAAVQAAAAGPSYLAPPTAQAAAPQPQYTYQISPVKARQFQYFA</sequence>
<evidence type="ECO:0000313" key="21">
    <source>
        <dbReference type="Proteomes" id="UP000271974"/>
    </source>
</evidence>
<dbReference type="GO" id="GO:0005654">
    <property type="term" value="C:nucleoplasm"/>
    <property type="evidence" value="ECO:0007669"/>
    <property type="project" value="UniProtKB-ARBA"/>
</dbReference>
<evidence type="ECO:0000256" key="13">
    <source>
        <dbReference type="ARBA" id="ARBA00023242"/>
    </source>
</evidence>
<keyword evidence="3" id="KW-1017">Isopeptide bond</keyword>
<name>A0A433SVB9_ELYCH</name>
<dbReference type="Pfam" id="PF00069">
    <property type="entry name" value="Pkinase"/>
    <property type="match status" value="1"/>
</dbReference>
<evidence type="ECO:0000256" key="10">
    <source>
        <dbReference type="ARBA" id="ARBA00022843"/>
    </source>
</evidence>
<feature type="compositionally biased region" description="Low complexity" evidence="18">
    <location>
        <begin position="1381"/>
        <end position="1391"/>
    </location>
</feature>
<protein>
    <recommendedName>
        <fullName evidence="2">non-specific serine/threonine protein kinase</fullName>
        <ecNumber evidence="2">2.7.11.1</ecNumber>
    </recommendedName>
</protein>
<feature type="region of interest" description="Disordered" evidence="18">
    <location>
        <begin position="1478"/>
        <end position="1498"/>
    </location>
</feature>
<proteinExistence type="inferred from homology"/>
<feature type="domain" description="Protein kinase" evidence="19">
    <location>
        <begin position="290"/>
        <end position="619"/>
    </location>
</feature>
<evidence type="ECO:0000256" key="3">
    <source>
        <dbReference type="ARBA" id="ARBA00022499"/>
    </source>
</evidence>
<feature type="region of interest" description="Disordered" evidence="18">
    <location>
        <begin position="1188"/>
        <end position="1216"/>
    </location>
</feature>
<dbReference type="PANTHER" id="PTHR24058:SF17">
    <property type="entry name" value="HOMEODOMAIN INTERACTING PROTEIN KINASE, ISOFORM D"/>
    <property type="match status" value="1"/>
</dbReference>
<dbReference type="EMBL" id="RQTK01000967">
    <property type="protein sequence ID" value="RUS73189.1"/>
    <property type="molecule type" value="Genomic_DNA"/>
</dbReference>
<evidence type="ECO:0000256" key="18">
    <source>
        <dbReference type="SAM" id="MobiDB-lite"/>
    </source>
</evidence>
<keyword evidence="5" id="KW-0597">Phosphoprotein</keyword>
<dbReference type="Proteomes" id="UP000271974">
    <property type="component" value="Unassembled WGS sequence"/>
</dbReference>
<evidence type="ECO:0000313" key="20">
    <source>
        <dbReference type="EMBL" id="RUS73189.1"/>
    </source>
</evidence>
<keyword evidence="10" id="KW-0832">Ubl conjugation</keyword>
<keyword evidence="13" id="KW-0539">Nucleus</keyword>
<evidence type="ECO:0000256" key="1">
    <source>
        <dbReference type="ARBA" id="ARBA00004123"/>
    </source>
</evidence>
<dbReference type="InterPro" id="IPR000719">
    <property type="entry name" value="Prot_kinase_dom"/>
</dbReference>
<dbReference type="Gene3D" id="1.10.510.10">
    <property type="entry name" value="Transferase(Phosphotransferase) domain 1"/>
    <property type="match status" value="1"/>
</dbReference>
<dbReference type="GO" id="GO:0004713">
    <property type="term" value="F:protein tyrosine kinase activity"/>
    <property type="evidence" value="ECO:0007669"/>
    <property type="project" value="TreeGrafter"/>
</dbReference>
<dbReference type="GO" id="GO:0004674">
    <property type="term" value="F:protein serine/threonine kinase activity"/>
    <property type="evidence" value="ECO:0007669"/>
    <property type="project" value="UniProtKB-KW"/>
</dbReference>
<evidence type="ECO:0000256" key="6">
    <source>
        <dbReference type="ARBA" id="ARBA00022679"/>
    </source>
</evidence>
<keyword evidence="9 17" id="KW-0067">ATP-binding</keyword>
<dbReference type="GO" id="GO:0005737">
    <property type="term" value="C:cytoplasm"/>
    <property type="evidence" value="ECO:0007669"/>
    <property type="project" value="UniProtKB-ARBA"/>
</dbReference>
<evidence type="ECO:0000256" key="11">
    <source>
        <dbReference type="ARBA" id="ARBA00023015"/>
    </source>
</evidence>
<keyword evidence="12" id="KW-0804">Transcription</keyword>
<dbReference type="InterPro" id="IPR050494">
    <property type="entry name" value="Ser_Thr_dual-spec_kinase"/>
</dbReference>
<comment type="caution">
    <text evidence="20">The sequence shown here is derived from an EMBL/GenBank/DDBJ whole genome shotgun (WGS) entry which is preliminary data.</text>
</comment>
<feature type="region of interest" description="Disordered" evidence="18">
    <location>
        <begin position="1303"/>
        <end position="1337"/>
    </location>
</feature>
<dbReference type="InterPro" id="IPR017441">
    <property type="entry name" value="Protein_kinase_ATP_BS"/>
</dbReference>
<accession>A0A433SVB9</accession>
<dbReference type="OrthoDB" id="10030361at2759"/>
<evidence type="ECO:0000256" key="5">
    <source>
        <dbReference type="ARBA" id="ARBA00022553"/>
    </source>
</evidence>
<evidence type="ECO:0000256" key="7">
    <source>
        <dbReference type="ARBA" id="ARBA00022741"/>
    </source>
</evidence>
<evidence type="ECO:0000259" key="19">
    <source>
        <dbReference type="PROSITE" id="PS50011"/>
    </source>
</evidence>
<feature type="compositionally biased region" description="Basic residues" evidence="18">
    <location>
        <begin position="1055"/>
        <end position="1070"/>
    </location>
</feature>
<evidence type="ECO:0000256" key="17">
    <source>
        <dbReference type="PROSITE-ProRule" id="PRU10141"/>
    </source>
</evidence>
<dbReference type="PROSITE" id="PS50011">
    <property type="entry name" value="PROTEIN_KINASE_DOM"/>
    <property type="match status" value="1"/>
</dbReference>
<dbReference type="STRING" id="188477.A0A433SVB9"/>
<keyword evidence="21" id="KW-1185">Reference proteome</keyword>
<dbReference type="FunFam" id="3.30.200.20:FF:000022">
    <property type="entry name" value="Homeodomain-interacting protein kinase 2 isoform 1"/>
    <property type="match status" value="1"/>
</dbReference>
<evidence type="ECO:0000256" key="8">
    <source>
        <dbReference type="ARBA" id="ARBA00022777"/>
    </source>
</evidence>
<feature type="compositionally biased region" description="Low complexity" evidence="18">
    <location>
        <begin position="1188"/>
        <end position="1204"/>
    </location>
</feature>
<feature type="region of interest" description="Disordered" evidence="18">
    <location>
        <begin position="898"/>
        <end position="954"/>
    </location>
</feature>
<evidence type="ECO:0000256" key="16">
    <source>
        <dbReference type="ARBA" id="ARBA00061380"/>
    </source>
</evidence>